<dbReference type="GO" id="GO:0005788">
    <property type="term" value="C:endoplasmic reticulum lumen"/>
    <property type="evidence" value="ECO:0007669"/>
    <property type="project" value="UniProtKB-SubCell"/>
</dbReference>
<dbReference type="Gene3D" id="3.40.30.10">
    <property type="entry name" value="Glutaredoxin"/>
    <property type="match status" value="2"/>
</dbReference>
<dbReference type="EMBL" id="KK104501">
    <property type="protein sequence ID" value="KIY93820.1"/>
    <property type="molecule type" value="Genomic_DNA"/>
</dbReference>
<dbReference type="FunFam" id="3.40.30.10:FF:000023">
    <property type="entry name" value="Protein disulfide-isomerase"/>
    <property type="match status" value="1"/>
</dbReference>
<dbReference type="PROSITE" id="PS00194">
    <property type="entry name" value="THIOREDOXIN_1"/>
    <property type="match status" value="1"/>
</dbReference>
<comment type="catalytic activity">
    <reaction evidence="1">
        <text>Catalyzes the rearrangement of -S-S- bonds in proteins.</text>
        <dbReference type="EC" id="5.3.4.1"/>
    </reaction>
</comment>
<dbReference type="PANTHER" id="PTHR18929:SF246">
    <property type="entry name" value="PROTEIN DISULFIDE ISOMERASE-LIKE 1-4"/>
    <property type="match status" value="1"/>
</dbReference>
<evidence type="ECO:0000256" key="2">
    <source>
        <dbReference type="ARBA" id="ARBA00004319"/>
    </source>
</evidence>
<accession>A0A0D2MFD8</accession>
<dbReference type="GO" id="GO:0034976">
    <property type="term" value="P:response to endoplasmic reticulum stress"/>
    <property type="evidence" value="ECO:0007669"/>
    <property type="project" value="TreeGrafter"/>
</dbReference>
<comment type="similarity">
    <text evidence="3 11">Belongs to the protein disulfide isomerase family.</text>
</comment>
<evidence type="ECO:0000259" key="13">
    <source>
        <dbReference type="PROSITE" id="PS51352"/>
    </source>
</evidence>
<evidence type="ECO:0000256" key="11">
    <source>
        <dbReference type="RuleBase" id="RU004208"/>
    </source>
</evidence>
<reference evidence="14 15" key="1">
    <citation type="journal article" date="2013" name="BMC Genomics">
        <title>Reconstruction of the lipid metabolism for the microalga Monoraphidium neglectum from its genome sequence reveals characteristics suitable for biofuel production.</title>
        <authorList>
            <person name="Bogen C."/>
            <person name="Al-Dilaimi A."/>
            <person name="Albersmeier A."/>
            <person name="Wichmann J."/>
            <person name="Grundmann M."/>
            <person name="Rupp O."/>
            <person name="Lauersen K.J."/>
            <person name="Blifernez-Klassen O."/>
            <person name="Kalinowski J."/>
            <person name="Goesmann A."/>
            <person name="Mussgnug J.H."/>
            <person name="Kruse O."/>
        </authorList>
    </citation>
    <scope>NUCLEOTIDE SEQUENCE [LARGE SCALE GENOMIC DNA]</scope>
    <source>
        <strain evidence="14 15">SAG 48.87</strain>
    </source>
</reference>
<evidence type="ECO:0000256" key="5">
    <source>
        <dbReference type="ARBA" id="ARBA00022729"/>
    </source>
</evidence>
<name>A0A0D2MFD8_9CHLO</name>
<dbReference type="PRINTS" id="PR00421">
    <property type="entry name" value="THIOREDOXIN"/>
</dbReference>
<dbReference type="PANTHER" id="PTHR18929">
    <property type="entry name" value="PROTEIN DISULFIDE ISOMERASE"/>
    <property type="match status" value="1"/>
</dbReference>
<dbReference type="InterPro" id="IPR013766">
    <property type="entry name" value="Thioredoxin_domain"/>
</dbReference>
<dbReference type="NCBIfam" id="TIGR01126">
    <property type="entry name" value="pdi_dom"/>
    <property type="match status" value="1"/>
</dbReference>
<feature type="signal peptide" evidence="12">
    <location>
        <begin position="1"/>
        <end position="24"/>
    </location>
</feature>
<keyword evidence="9 14" id="KW-0413">Isomerase</keyword>
<dbReference type="GeneID" id="25731674"/>
<dbReference type="InterPro" id="IPR036249">
    <property type="entry name" value="Thioredoxin-like_sf"/>
</dbReference>
<evidence type="ECO:0000256" key="10">
    <source>
        <dbReference type="ARBA" id="ARBA00023284"/>
    </source>
</evidence>
<keyword evidence="7" id="KW-0256">Endoplasmic reticulum</keyword>
<dbReference type="GO" id="GO:0006457">
    <property type="term" value="P:protein folding"/>
    <property type="evidence" value="ECO:0007669"/>
    <property type="project" value="TreeGrafter"/>
</dbReference>
<dbReference type="EC" id="5.3.4.1" evidence="4"/>
<feature type="chain" id="PRO_5002264765" description="protein disulfide-isomerase" evidence="12">
    <location>
        <begin position="25"/>
        <end position="286"/>
    </location>
</feature>
<dbReference type="STRING" id="145388.A0A0D2MFD8"/>
<evidence type="ECO:0000256" key="12">
    <source>
        <dbReference type="SAM" id="SignalP"/>
    </source>
</evidence>
<dbReference type="PROSITE" id="PS51352">
    <property type="entry name" value="THIOREDOXIN_2"/>
    <property type="match status" value="1"/>
</dbReference>
<proteinExistence type="inferred from homology"/>
<evidence type="ECO:0000313" key="15">
    <source>
        <dbReference type="Proteomes" id="UP000054498"/>
    </source>
</evidence>
<evidence type="ECO:0000256" key="6">
    <source>
        <dbReference type="ARBA" id="ARBA00022737"/>
    </source>
</evidence>
<feature type="domain" description="Thioredoxin" evidence="13">
    <location>
        <begin position="15"/>
        <end position="154"/>
    </location>
</feature>
<evidence type="ECO:0000256" key="8">
    <source>
        <dbReference type="ARBA" id="ARBA00023157"/>
    </source>
</evidence>
<dbReference type="AlphaFoldDB" id="A0A0D2MFD8"/>
<gene>
    <name evidence="14" type="ORF">MNEG_14141</name>
</gene>
<dbReference type="CDD" id="cd02961">
    <property type="entry name" value="PDI_a_family"/>
    <property type="match status" value="1"/>
</dbReference>
<organism evidence="14 15">
    <name type="scientific">Monoraphidium neglectum</name>
    <dbReference type="NCBI Taxonomy" id="145388"/>
    <lineage>
        <taxon>Eukaryota</taxon>
        <taxon>Viridiplantae</taxon>
        <taxon>Chlorophyta</taxon>
        <taxon>core chlorophytes</taxon>
        <taxon>Chlorophyceae</taxon>
        <taxon>CS clade</taxon>
        <taxon>Sphaeropleales</taxon>
        <taxon>Selenastraceae</taxon>
        <taxon>Monoraphidium</taxon>
    </lineage>
</organism>
<evidence type="ECO:0000313" key="14">
    <source>
        <dbReference type="EMBL" id="KIY93820.1"/>
    </source>
</evidence>
<keyword evidence="10" id="KW-0676">Redox-active center</keyword>
<dbReference type="FunFam" id="3.40.30.10:FF:000042">
    <property type="entry name" value="protein disulfide-isomerase A2"/>
    <property type="match status" value="1"/>
</dbReference>
<dbReference type="Proteomes" id="UP000054498">
    <property type="component" value="Unassembled WGS sequence"/>
</dbReference>
<dbReference type="SUPFAM" id="SSF52833">
    <property type="entry name" value="Thioredoxin-like"/>
    <property type="match status" value="2"/>
</dbReference>
<dbReference type="OrthoDB" id="10264505at2759"/>
<dbReference type="RefSeq" id="XP_013892840.1">
    <property type="nucleotide sequence ID" value="XM_014037386.1"/>
</dbReference>
<keyword evidence="8" id="KW-1015">Disulfide bond</keyword>
<keyword evidence="5 12" id="KW-0732">Signal</keyword>
<dbReference type="Pfam" id="PF00085">
    <property type="entry name" value="Thioredoxin"/>
    <property type="match status" value="1"/>
</dbReference>
<dbReference type="InterPro" id="IPR017937">
    <property type="entry name" value="Thioredoxin_CS"/>
</dbReference>
<dbReference type="KEGG" id="mng:MNEG_14141"/>
<keyword evidence="15" id="KW-1185">Reference proteome</keyword>
<comment type="subcellular location">
    <subcellularLocation>
        <location evidence="2">Endoplasmic reticulum lumen</location>
    </subcellularLocation>
</comment>
<dbReference type="CDD" id="cd02981">
    <property type="entry name" value="PDI_b_family"/>
    <property type="match status" value="1"/>
</dbReference>
<dbReference type="GO" id="GO:0003756">
    <property type="term" value="F:protein disulfide isomerase activity"/>
    <property type="evidence" value="ECO:0007669"/>
    <property type="project" value="UniProtKB-EC"/>
</dbReference>
<evidence type="ECO:0000256" key="9">
    <source>
        <dbReference type="ARBA" id="ARBA00023235"/>
    </source>
</evidence>
<dbReference type="Pfam" id="PF13848">
    <property type="entry name" value="Thioredoxin_6"/>
    <property type="match status" value="1"/>
</dbReference>
<evidence type="ECO:0000256" key="7">
    <source>
        <dbReference type="ARBA" id="ARBA00022824"/>
    </source>
</evidence>
<evidence type="ECO:0000256" key="4">
    <source>
        <dbReference type="ARBA" id="ARBA00012723"/>
    </source>
</evidence>
<sequence length="286" mass="30902">MLSQKQWFALLVGVLLVSAPLIRAEEEEYEDDDAEEAGGDKGGEEKDVVVITKDNWETAVKKSKFALVEFYAPWCGHCQKLTPEYAKAATALKQYDPTIVLAKVDATKEADLAQKHDVSGYPTIKWFVDGEVALDYNGPRDAEGIVRWVKKKTGPAAENIADKDALAAAEKAHEVVVLAYFKELKGADYDAFVKVAQKSEDATFLETTDADVAKAAGLSAAGVVVLTNFAGEDRVVAPLKGKVTDKAIEELLTANKLPPTVEFNDKNSQKIFGAGEPAHSAAQRAS</sequence>
<dbReference type="InterPro" id="IPR005788">
    <property type="entry name" value="PDI_thioredoxin-like_dom"/>
</dbReference>
<keyword evidence="6" id="KW-0677">Repeat</keyword>
<evidence type="ECO:0000256" key="3">
    <source>
        <dbReference type="ARBA" id="ARBA00006347"/>
    </source>
</evidence>
<protein>
    <recommendedName>
        <fullName evidence="4">protein disulfide-isomerase</fullName>
        <ecNumber evidence="4">5.3.4.1</ecNumber>
    </recommendedName>
</protein>
<evidence type="ECO:0000256" key="1">
    <source>
        <dbReference type="ARBA" id="ARBA00001182"/>
    </source>
</evidence>